<keyword evidence="2" id="KW-1185">Reference proteome</keyword>
<dbReference type="Gene3D" id="3.30.70.100">
    <property type="match status" value="1"/>
</dbReference>
<dbReference type="OrthoDB" id="3830579at2759"/>
<name>A0A4Y9YYA2_9AGAM</name>
<protein>
    <recommendedName>
        <fullName evidence="3">ABM domain-containing protein</fullName>
    </recommendedName>
</protein>
<reference evidence="1 2" key="1">
    <citation type="submission" date="2019-02" db="EMBL/GenBank/DDBJ databases">
        <title>Genome sequencing of the rare red list fungi Dentipellis fragilis.</title>
        <authorList>
            <person name="Buettner E."/>
            <person name="Kellner H."/>
        </authorList>
    </citation>
    <scope>NUCLEOTIDE SEQUENCE [LARGE SCALE GENOMIC DNA]</scope>
    <source>
        <strain evidence="1 2">DSM 105465</strain>
    </source>
</reference>
<dbReference type="STRING" id="205917.A0A4Y9YYA2"/>
<dbReference type="Proteomes" id="UP000298327">
    <property type="component" value="Unassembled WGS sequence"/>
</dbReference>
<gene>
    <name evidence="1" type="ORF">EVG20_g4543</name>
</gene>
<proteinExistence type="predicted"/>
<evidence type="ECO:0000313" key="1">
    <source>
        <dbReference type="EMBL" id="TFY66541.1"/>
    </source>
</evidence>
<dbReference type="AlphaFoldDB" id="A0A4Y9YYA2"/>
<evidence type="ECO:0000313" key="2">
    <source>
        <dbReference type="Proteomes" id="UP000298327"/>
    </source>
</evidence>
<evidence type="ECO:0008006" key="3">
    <source>
        <dbReference type="Google" id="ProtNLM"/>
    </source>
</evidence>
<accession>A0A4Y9YYA2</accession>
<dbReference type="EMBL" id="SEOQ01000238">
    <property type="protein sequence ID" value="TFY66541.1"/>
    <property type="molecule type" value="Genomic_DNA"/>
</dbReference>
<comment type="caution">
    <text evidence="1">The sequence shown here is derived from an EMBL/GenBank/DDBJ whole genome shotgun (WGS) entry which is preliminary data.</text>
</comment>
<sequence>MPSTLEIASWPASESYQKDSAIINEFAAATVPVAGVQSVFTGLQVEKPNGYLVVAWDNYEAHQRVAADKKKFTANARKLVPAMAAPRAGTSLFHGVFADTTLLERVLSAPVVEIVEISPKDRSEVAQTKLQELLARMEKVTNSGGKESAAVAGISGPVHERKGDWVALIGWPSVEAHGQDVRDGPMGGVVKELVTTCKVKLGHAKLRRHGGAKL</sequence>
<organism evidence="1 2">
    <name type="scientific">Dentipellis fragilis</name>
    <dbReference type="NCBI Taxonomy" id="205917"/>
    <lineage>
        <taxon>Eukaryota</taxon>
        <taxon>Fungi</taxon>
        <taxon>Dikarya</taxon>
        <taxon>Basidiomycota</taxon>
        <taxon>Agaricomycotina</taxon>
        <taxon>Agaricomycetes</taxon>
        <taxon>Russulales</taxon>
        <taxon>Hericiaceae</taxon>
        <taxon>Dentipellis</taxon>
    </lineage>
</organism>